<dbReference type="InterPro" id="IPR011032">
    <property type="entry name" value="GroES-like_sf"/>
</dbReference>
<keyword evidence="2" id="KW-0560">Oxidoreductase</keyword>
<dbReference type="Gene3D" id="3.40.50.720">
    <property type="entry name" value="NAD(P)-binding Rossmann-like Domain"/>
    <property type="match status" value="1"/>
</dbReference>
<evidence type="ECO:0000256" key="2">
    <source>
        <dbReference type="ARBA" id="ARBA00023002"/>
    </source>
</evidence>
<dbReference type="Gene3D" id="3.90.180.10">
    <property type="entry name" value="Medium-chain alcohol dehydrogenases, catalytic domain"/>
    <property type="match status" value="1"/>
</dbReference>
<dbReference type="CDD" id="cd08249">
    <property type="entry name" value="enoyl_reductase_like"/>
    <property type="match status" value="1"/>
</dbReference>
<dbReference type="SUPFAM" id="SSF50129">
    <property type="entry name" value="GroES-like"/>
    <property type="match status" value="1"/>
</dbReference>
<gene>
    <name evidence="4" type="ORF">CkaCkLH20_10050</name>
</gene>
<dbReference type="GeneID" id="62165839"/>
<dbReference type="SMART" id="SM00829">
    <property type="entry name" value="PKS_ER"/>
    <property type="match status" value="1"/>
</dbReference>
<organism evidence="4 5">
    <name type="scientific">Colletotrichum karsti</name>
    <dbReference type="NCBI Taxonomy" id="1095194"/>
    <lineage>
        <taxon>Eukaryota</taxon>
        <taxon>Fungi</taxon>
        <taxon>Dikarya</taxon>
        <taxon>Ascomycota</taxon>
        <taxon>Pezizomycotina</taxon>
        <taxon>Sordariomycetes</taxon>
        <taxon>Hypocreomycetidae</taxon>
        <taxon>Glomerellales</taxon>
        <taxon>Glomerellaceae</taxon>
        <taxon>Colletotrichum</taxon>
        <taxon>Colletotrichum boninense species complex</taxon>
    </lineage>
</organism>
<reference evidence="4" key="1">
    <citation type="submission" date="2020-03" db="EMBL/GenBank/DDBJ databases">
        <authorList>
            <person name="He L."/>
        </authorList>
    </citation>
    <scope>NUCLEOTIDE SEQUENCE</scope>
    <source>
        <strain evidence="4">CkLH20</strain>
    </source>
</reference>
<dbReference type="EMBL" id="JAATWM020000037">
    <property type="protein sequence ID" value="KAF9872553.1"/>
    <property type="molecule type" value="Genomic_DNA"/>
</dbReference>
<name>A0A9P6HXB0_9PEZI</name>
<dbReference type="SUPFAM" id="SSF51735">
    <property type="entry name" value="NAD(P)-binding Rossmann-fold domains"/>
    <property type="match status" value="1"/>
</dbReference>
<dbReference type="InterPro" id="IPR047122">
    <property type="entry name" value="Trans-enoyl_RdTase-like"/>
</dbReference>
<dbReference type="InterPro" id="IPR013154">
    <property type="entry name" value="ADH-like_N"/>
</dbReference>
<reference evidence="4" key="2">
    <citation type="submission" date="2020-11" db="EMBL/GenBank/DDBJ databases">
        <title>Whole genome sequencing of Colletotrichum sp.</title>
        <authorList>
            <person name="Li H."/>
        </authorList>
    </citation>
    <scope>NUCLEOTIDE SEQUENCE</scope>
    <source>
        <strain evidence="4">CkLH20</strain>
    </source>
</reference>
<dbReference type="InterPro" id="IPR020843">
    <property type="entry name" value="ER"/>
</dbReference>
<dbReference type="PANTHER" id="PTHR45348">
    <property type="entry name" value="HYPOTHETICAL OXIDOREDUCTASE (EUROFUNG)"/>
    <property type="match status" value="1"/>
</dbReference>
<dbReference type="Pfam" id="PF08240">
    <property type="entry name" value="ADH_N"/>
    <property type="match status" value="1"/>
</dbReference>
<keyword evidence="5" id="KW-1185">Reference proteome</keyword>
<accession>A0A9P6HXB0</accession>
<dbReference type="Proteomes" id="UP000781932">
    <property type="component" value="Unassembled WGS sequence"/>
</dbReference>
<sequence>MSHSAAVIPAAKAPLVVQDVKTSQPGPGELLVKNELIGLVPVDAKIAKLGVFPIAYPAILGTSFGGTITAVGPQVTDFKVGDKVASTKTAGAEGDKYGSFQTQVTARAVTTSKLPDSVDLDGPVGLIGNLSTVVGLFNAHAGLQKPDPSIQPLSNKKKILVYGGTSSFGSLSVQYLTQAGYHVVTTTSPKHASFVAKLGAVKVVDHTQDPDALVEGLTAEGPYDLVVDSISLPNTIKINGAVLGAQGGGSIYALLPAFGEEDLPKGVTRNFASWSASLGEEKNAALLRWTFGTYFSQAIAGDKLVPLPVRKVKGGLAGLNEALDILIQGVSGIKVVVDPQE</sequence>
<dbReference type="RefSeq" id="XP_038742014.1">
    <property type="nucleotide sequence ID" value="XM_038892765.1"/>
</dbReference>
<dbReference type="PANTHER" id="PTHR45348:SF2">
    <property type="entry name" value="ZINC-TYPE ALCOHOL DEHYDROGENASE-LIKE PROTEIN C2E1P3.01"/>
    <property type="match status" value="1"/>
</dbReference>
<evidence type="ECO:0000256" key="1">
    <source>
        <dbReference type="ARBA" id="ARBA00008072"/>
    </source>
</evidence>
<dbReference type="InterPro" id="IPR036291">
    <property type="entry name" value="NAD(P)-bd_dom_sf"/>
</dbReference>
<evidence type="ECO:0000313" key="5">
    <source>
        <dbReference type="Proteomes" id="UP000781932"/>
    </source>
</evidence>
<dbReference type="GO" id="GO:0016651">
    <property type="term" value="F:oxidoreductase activity, acting on NAD(P)H"/>
    <property type="evidence" value="ECO:0007669"/>
    <property type="project" value="InterPro"/>
</dbReference>
<comment type="caution">
    <text evidence="4">The sequence shown here is derived from an EMBL/GenBank/DDBJ whole genome shotgun (WGS) entry which is preliminary data.</text>
</comment>
<evidence type="ECO:0000313" key="4">
    <source>
        <dbReference type="EMBL" id="KAF9872553.1"/>
    </source>
</evidence>
<feature type="domain" description="Enoyl reductase (ER)" evidence="3">
    <location>
        <begin position="6"/>
        <end position="337"/>
    </location>
</feature>
<evidence type="ECO:0000259" key="3">
    <source>
        <dbReference type="SMART" id="SM00829"/>
    </source>
</evidence>
<comment type="similarity">
    <text evidence="1">Belongs to the zinc-containing alcohol dehydrogenase family.</text>
</comment>
<dbReference type="AlphaFoldDB" id="A0A9P6HXB0"/>
<dbReference type="OrthoDB" id="3509362at2759"/>
<protein>
    <submittedName>
        <fullName evidence="4">Alcohol dehydrogenase GroES-like domain-containing protein</fullName>
    </submittedName>
</protein>
<proteinExistence type="inferred from homology"/>